<keyword evidence="14" id="KW-1185">Reference proteome</keyword>
<gene>
    <name evidence="13" type="ORF">DENIS_4117</name>
</gene>
<protein>
    <recommendedName>
        <fullName evidence="10">Ribosomal RNA small subunit methyltransferase E</fullName>
        <ecNumber evidence="10">2.1.1.193</ecNumber>
    </recommendedName>
</protein>
<keyword evidence="5 10" id="KW-0489">Methyltransferase</keyword>
<keyword evidence="3 10" id="KW-0963">Cytoplasm</keyword>
<keyword evidence="4 10" id="KW-0698">rRNA processing</keyword>
<evidence type="ECO:0000256" key="7">
    <source>
        <dbReference type="ARBA" id="ARBA00022691"/>
    </source>
</evidence>
<evidence type="ECO:0000256" key="2">
    <source>
        <dbReference type="ARBA" id="ARBA00005528"/>
    </source>
</evidence>
<dbReference type="NCBIfam" id="NF008692">
    <property type="entry name" value="PRK11713.1-5"/>
    <property type="match status" value="1"/>
</dbReference>
<dbReference type="AlphaFoldDB" id="A0A401G1P1"/>
<evidence type="ECO:0000256" key="5">
    <source>
        <dbReference type="ARBA" id="ARBA00022603"/>
    </source>
</evidence>
<evidence type="ECO:0000256" key="4">
    <source>
        <dbReference type="ARBA" id="ARBA00022552"/>
    </source>
</evidence>
<comment type="caution">
    <text evidence="13">The sequence shown here is derived from an EMBL/GenBank/DDBJ whole genome shotgun (WGS) entry which is preliminary data.</text>
</comment>
<sequence length="247" mass="27520">MERRFFADPARISGPELTLSGPDANHIRNVLRLKPGDRIRLFDGTGAEYAADIAAFDPDGVRVAVLGPVRTETESPAEITIAQGFLKDKKMDGLVRQLTELGITRWIPFMAVRSVARPDAKRLAARRQRWEKIVRESLKQCRRSRVPEITDTVSFEEMLRLAGPADLKLMFWEDQRMSPAFDLRALPARRYQRVFAVLGPEGGLSREEADQAGAAGFLSATLGPRILRAETATIAACTLLQHCFGDM</sequence>
<comment type="similarity">
    <text evidence="2 10">Belongs to the RNA methyltransferase RsmE family.</text>
</comment>
<dbReference type="PIRSF" id="PIRSF015601">
    <property type="entry name" value="MTase_slr0722"/>
    <property type="match status" value="1"/>
</dbReference>
<dbReference type="GO" id="GO:0070475">
    <property type="term" value="P:rRNA base methylation"/>
    <property type="evidence" value="ECO:0007669"/>
    <property type="project" value="TreeGrafter"/>
</dbReference>
<comment type="catalytic activity">
    <reaction evidence="9 10">
        <text>uridine(1498) in 16S rRNA + S-adenosyl-L-methionine = N(3)-methyluridine(1498) in 16S rRNA + S-adenosyl-L-homocysteine + H(+)</text>
        <dbReference type="Rhea" id="RHEA:42920"/>
        <dbReference type="Rhea" id="RHEA-COMP:10283"/>
        <dbReference type="Rhea" id="RHEA-COMP:10284"/>
        <dbReference type="ChEBI" id="CHEBI:15378"/>
        <dbReference type="ChEBI" id="CHEBI:57856"/>
        <dbReference type="ChEBI" id="CHEBI:59789"/>
        <dbReference type="ChEBI" id="CHEBI:65315"/>
        <dbReference type="ChEBI" id="CHEBI:74502"/>
        <dbReference type="EC" id="2.1.1.193"/>
    </reaction>
</comment>
<feature type="domain" description="Ribosomal RNA small subunit methyltransferase E PUA-like" evidence="12">
    <location>
        <begin position="19"/>
        <end position="64"/>
    </location>
</feature>
<dbReference type="SUPFAM" id="SSF75217">
    <property type="entry name" value="alpha/beta knot"/>
    <property type="match status" value="1"/>
</dbReference>
<dbReference type="InterPro" id="IPR006700">
    <property type="entry name" value="RsmE"/>
</dbReference>
<dbReference type="EMBL" id="BEXT01000001">
    <property type="protein sequence ID" value="GBC63126.1"/>
    <property type="molecule type" value="Genomic_DNA"/>
</dbReference>
<keyword evidence="6 10" id="KW-0808">Transferase</keyword>
<evidence type="ECO:0000256" key="1">
    <source>
        <dbReference type="ARBA" id="ARBA00004496"/>
    </source>
</evidence>
<dbReference type="GO" id="GO:0005737">
    <property type="term" value="C:cytoplasm"/>
    <property type="evidence" value="ECO:0007669"/>
    <property type="project" value="UniProtKB-SubCell"/>
</dbReference>
<reference evidence="14" key="1">
    <citation type="submission" date="2017-11" db="EMBL/GenBank/DDBJ databases">
        <authorList>
            <person name="Watanabe M."/>
            <person name="Kojima H."/>
        </authorList>
    </citation>
    <scope>NUCLEOTIDE SEQUENCE [LARGE SCALE GENOMIC DNA]</scope>
    <source>
        <strain evidence="14">Tokyo 01</strain>
    </source>
</reference>
<dbReference type="InterPro" id="IPR046886">
    <property type="entry name" value="RsmE_MTase_dom"/>
</dbReference>
<evidence type="ECO:0000256" key="9">
    <source>
        <dbReference type="ARBA" id="ARBA00047944"/>
    </source>
</evidence>
<dbReference type="PANTHER" id="PTHR30027">
    <property type="entry name" value="RIBOSOMAL RNA SMALL SUBUNIT METHYLTRANSFERASE E"/>
    <property type="match status" value="1"/>
</dbReference>
<accession>A0A401G1P1</accession>
<comment type="subcellular location">
    <subcellularLocation>
        <location evidence="1 10">Cytoplasm</location>
    </subcellularLocation>
</comment>
<dbReference type="GO" id="GO:0070042">
    <property type="term" value="F:rRNA (uridine-N3-)-methyltransferase activity"/>
    <property type="evidence" value="ECO:0007669"/>
    <property type="project" value="TreeGrafter"/>
</dbReference>
<dbReference type="Pfam" id="PF04452">
    <property type="entry name" value="Methyltrans_RNA"/>
    <property type="match status" value="1"/>
</dbReference>
<dbReference type="CDD" id="cd18084">
    <property type="entry name" value="RsmE-like"/>
    <property type="match status" value="1"/>
</dbReference>
<keyword evidence="7 10" id="KW-0949">S-adenosyl-L-methionine</keyword>
<comment type="function">
    <text evidence="8 10">Specifically methylates the N3 position of the uracil ring of uridine 1498 (m3U1498) in 16S rRNA. Acts on the fully assembled 30S ribosomal subunit.</text>
</comment>
<evidence type="ECO:0000256" key="10">
    <source>
        <dbReference type="PIRNR" id="PIRNR015601"/>
    </source>
</evidence>
<dbReference type="InterPro" id="IPR046887">
    <property type="entry name" value="RsmE_PUA-like"/>
</dbReference>
<dbReference type="Pfam" id="PF20260">
    <property type="entry name" value="PUA_4"/>
    <property type="match status" value="1"/>
</dbReference>
<dbReference type="NCBIfam" id="TIGR00046">
    <property type="entry name" value="RsmE family RNA methyltransferase"/>
    <property type="match status" value="1"/>
</dbReference>
<dbReference type="Proteomes" id="UP000288096">
    <property type="component" value="Unassembled WGS sequence"/>
</dbReference>
<dbReference type="InterPro" id="IPR029026">
    <property type="entry name" value="tRNA_m1G_MTases_N"/>
</dbReference>
<evidence type="ECO:0000256" key="6">
    <source>
        <dbReference type="ARBA" id="ARBA00022679"/>
    </source>
</evidence>
<evidence type="ECO:0000256" key="8">
    <source>
        <dbReference type="ARBA" id="ARBA00025699"/>
    </source>
</evidence>
<dbReference type="SUPFAM" id="SSF88697">
    <property type="entry name" value="PUA domain-like"/>
    <property type="match status" value="1"/>
</dbReference>
<dbReference type="Gene3D" id="3.40.1280.10">
    <property type="match status" value="1"/>
</dbReference>
<dbReference type="InterPro" id="IPR029028">
    <property type="entry name" value="Alpha/beta_knot_MTases"/>
</dbReference>
<evidence type="ECO:0000313" key="13">
    <source>
        <dbReference type="EMBL" id="GBC63126.1"/>
    </source>
</evidence>
<dbReference type="RefSeq" id="WP_124330243.1">
    <property type="nucleotide sequence ID" value="NZ_BEXT01000001.1"/>
</dbReference>
<organism evidence="13 14">
    <name type="scientific">Desulfonema ishimotonii</name>
    <dbReference type="NCBI Taxonomy" id="45657"/>
    <lineage>
        <taxon>Bacteria</taxon>
        <taxon>Pseudomonadati</taxon>
        <taxon>Thermodesulfobacteriota</taxon>
        <taxon>Desulfobacteria</taxon>
        <taxon>Desulfobacterales</taxon>
        <taxon>Desulfococcaceae</taxon>
        <taxon>Desulfonema</taxon>
    </lineage>
</organism>
<reference evidence="14" key="2">
    <citation type="submission" date="2019-01" db="EMBL/GenBank/DDBJ databases">
        <title>Genome sequence of Desulfonema ishimotonii strain Tokyo 01.</title>
        <authorList>
            <person name="Fukui M."/>
        </authorList>
    </citation>
    <scope>NUCLEOTIDE SEQUENCE [LARGE SCALE GENOMIC DNA]</scope>
    <source>
        <strain evidence="14">Tokyo 01</strain>
    </source>
</reference>
<dbReference type="OrthoDB" id="9815641at2"/>
<dbReference type="EC" id="2.1.1.193" evidence="10"/>
<feature type="domain" description="Ribosomal RNA small subunit methyltransferase E methyltransferase" evidence="11">
    <location>
        <begin position="74"/>
        <end position="241"/>
    </location>
</feature>
<evidence type="ECO:0000259" key="12">
    <source>
        <dbReference type="Pfam" id="PF20260"/>
    </source>
</evidence>
<evidence type="ECO:0000259" key="11">
    <source>
        <dbReference type="Pfam" id="PF04452"/>
    </source>
</evidence>
<evidence type="ECO:0000256" key="3">
    <source>
        <dbReference type="ARBA" id="ARBA00022490"/>
    </source>
</evidence>
<dbReference type="PANTHER" id="PTHR30027:SF3">
    <property type="entry name" value="16S RRNA (URACIL(1498)-N(3))-METHYLTRANSFERASE"/>
    <property type="match status" value="1"/>
</dbReference>
<name>A0A401G1P1_9BACT</name>
<evidence type="ECO:0000313" key="14">
    <source>
        <dbReference type="Proteomes" id="UP000288096"/>
    </source>
</evidence>
<proteinExistence type="inferred from homology"/>
<dbReference type="InterPro" id="IPR015947">
    <property type="entry name" value="PUA-like_sf"/>
</dbReference>